<comment type="caution">
    <text evidence="1">The sequence shown here is derived from an EMBL/GenBank/DDBJ whole genome shotgun (WGS) entry which is preliminary data.</text>
</comment>
<dbReference type="EMBL" id="VBOW01000070">
    <property type="protein sequence ID" value="TMQ57071.1"/>
    <property type="molecule type" value="Genomic_DNA"/>
</dbReference>
<dbReference type="Proteomes" id="UP000316852">
    <property type="component" value="Unassembled WGS sequence"/>
</dbReference>
<name>A0A538T0A4_UNCEI</name>
<protein>
    <recommendedName>
        <fullName evidence="3">Guanylate cyclase domain-containing protein</fullName>
    </recommendedName>
</protein>
<proteinExistence type="predicted"/>
<evidence type="ECO:0000313" key="2">
    <source>
        <dbReference type="Proteomes" id="UP000316852"/>
    </source>
</evidence>
<sequence>MSSFDLAANETPRRYVAFLDILGWSSHVLSDFESARGTYDSMLEFFRLGTDSFAGVDAVRIVSDSILVVAPKPWPLLRAVNVLHHATLINDCLLRGGIAFGRHAELGQLPESRIVSEPLIVAARLEKTIRHPCVAIDSSALPEVDCKELLAADVFLRPLLFYEGRWIVKPFNIMWGFSAATRVTQLREKYPEHTPKYDWFLRLYEAVKSRQPLVP</sequence>
<gene>
    <name evidence="1" type="ORF">E6K76_11605</name>
</gene>
<evidence type="ECO:0008006" key="3">
    <source>
        <dbReference type="Google" id="ProtNLM"/>
    </source>
</evidence>
<evidence type="ECO:0000313" key="1">
    <source>
        <dbReference type="EMBL" id="TMQ57071.1"/>
    </source>
</evidence>
<organism evidence="1 2">
    <name type="scientific">Eiseniibacteriota bacterium</name>
    <dbReference type="NCBI Taxonomy" id="2212470"/>
    <lineage>
        <taxon>Bacteria</taxon>
        <taxon>Candidatus Eiseniibacteriota</taxon>
    </lineage>
</organism>
<dbReference type="AlphaFoldDB" id="A0A538T0A4"/>
<reference evidence="1 2" key="1">
    <citation type="journal article" date="2019" name="Nat. Microbiol.">
        <title>Mediterranean grassland soil C-N compound turnover is dependent on rainfall and depth, and is mediated by genomically divergent microorganisms.</title>
        <authorList>
            <person name="Diamond S."/>
            <person name="Andeer P.F."/>
            <person name="Li Z."/>
            <person name="Crits-Christoph A."/>
            <person name="Burstein D."/>
            <person name="Anantharaman K."/>
            <person name="Lane K.R."/>
            <person name="Thomas B.C."/>
            <person name="Pan C."/>
            <person name="Northen T.R."/>
            <person name="Banfield J.F."/>
        </authorList>
    </citation>
    <scope>NUCLEOTIDE SEQUENCE [LARGE SCALE GENOMIC DNA]</scope>
    <source>
        <strain evidence="1">WS_6</strain>
    </source>
</reference>
<accession>A0A538T0A4</accession>